<evidence type="ECO:0000256" key="1">
    <source>
        <dbReference type="SAM" id="Coils"/>
    </source>
</evidence>
<feature type="coiled-coil region" evidence="1">
    <location>
        <begin position="84"/>
        <end position="122"/>
    </location>
</feature>
<sequence length="265" mass="31143">MLNPEQLARFFLVAGIVDASNGTSGANIVIPRDRPIDLNDYMVIRRIQAIQQHTVRPRSFVVTGMARKWLPVQTSMADGPMRHVLSLRSRTQELQRTVHRLKQQAKEKKKEAKAKTKEELRRGQIRKLAKTVIPVKNMKFIDRQLDNLTKGLGRQYQTPHGPEGRPHTFRVDLYMMVLIKEIWGARNLKSLEAHQVRGARMEMKHFQKAFKARRKRQWPRQEECWGKIFRSWNRCRDNFQKGSERFGWSITGRKSKPLGQRLNRN</sequence>
<keyword evidence="1" id="KW-0175">Coiled coil</keyword>
<name>A0AAD9YL55_COLKA</name>
<dbReference type="EMBL" id="VYYT01000075">
    <property type="protein sequence ID" value="KAK2771869.1"/>
    <property type="molecule type" value="Genomic_DNA"/>
</dbReference>
<accession>A0AAD9YL55</accession>
<protein>
    <submittedName>
        <fullName evidence="2">Uncharacterized protein</fullName>
    </submittedName>
</protein>
<evidence type="ECO:0000313" key="2">
    <source>
        <dbReference type="EMBL" id="KAK2771869.1"/>
    </source>
</evidence>
<evidence type="ECO:0000313" key="3">
    <source>
        <dbReference type="Proteomes" id="UP001281614"/>
    </source>
</evidence>
<proteinExistence type="predicted"/>
<organism evidence="2 3">
    <name type="scientific">Colletotrichum kahawae</name>
    <name type="common">Coffee berry disease fungus</name>
    <dbReference type="NCBI Taxonomy" id="34407"/>
    <lineage>
        <taxon>Eukaryota</taxon>
        <taxon>Fungi</taxon>
        <taxon>Dikarya</taxon>
        <taxon>Ascomycota</taxon>
        <taxon>Pezizomycotina</taxon>
        <taxon>Sordariomycetes</taxon>
        <taxon>Hypocreomycetidae</taxon>
        <taxon>Glomerellales</taxon>
        <taxon>Glomerellaceae</taxon>
        <taxon>Colletotrichum</taxon>
        <taxon>Colletotrichum gloeosporioides species complex</taxon>
    </lineage>
</organism>
<keyword evidence="3" id="KW-1185">Reference proteome</keyword>
<comment type="caution">
    <text evidence="2">The sequence shown here is derived from an EMBL/GenBank/DDBJ whole genome shotgun (WGS) entry which is preliminary data.</text>
</comment>
<dbReference type="AlphaFoldDB" id="A0AAD9YL55"/>
<dbReference type="Proteomes" id="UP001281614">
    <property type="component" value="Unassembled WGS sequence"/>
</dbReference>
<reference evidence="2" key="1">
    <citation type="submission" date="2023-02" db="EMBL/GenBank/DDBJ databases">
        <title>Colletotrichum kahawae CIFC_Que2 genome sequencing and assembly.</title>
        <authorList>
            <person name="Baroncelli R."/>
        </authorList>
    </citation>
    <scope>NUCLEOTIDE SEQUENCE</scope>
    <source>
        <strain evidence="2">CIFC_Que2</strain>
    </source>
</reference>
<gene>
    <name evidence="2" type="ORF">CKAH01_14203</name>
</gene>